<gene>
    <name evidence="1" type="ORF">Salat_0719000</name>
</gene>
<protein>
    <submittedName>
        <fullName evidence="1">Uncharacterized protein</fullName>
    </submittedName>
</protein>
<dbReference type="Proteomes" id="UP001293254">
    <property type="component" value="Unassembled WGS sequence"/>
</dbReference>
<proteinExistence type="predicted"/>
<comment type="caution">
    <text evidence="1">The sequence shown here is derived from an EMBL/GenBank/DDBJ whole genome shotgun (WGS) entry which is preliminary data.</text>
</comment>
<reference evidence="1" key="2">
    <citation type="journal article" date="2024" name="Plant">
        <title>Genomic evolution and insights into agronomic trait innovations of Sesamum species.</title>
        <authorList>
            <person name="Miao H."/>
            <person name="Wang L."/>
            <person name="Qu L."/>
            <person name="Liu H."/>
            <person name="Sun Y."/>
            <person name="Le M."/>
            <person name="Wang Q."/>
            <person name="Wei S."/>
            <person name="Zheng Y."/>
            <person name="Lin W."/>
            <person name="Duan Y."/>
            <person name="Cao H."/>
            <person name="Xiong S."/>
            <person name="Wang X."/>
            <person name="Wei L."/>
            <person name="Li C."/>
            <person name="Ma Q."/>
            <person name="Ju M."/>
            <person name="Zhao R."/>
            <person name="Li G."/>
            <person name="Mu C."/>
            <person name="Tian Q."/>
            <person name="Mei H."/>
            <person name="Zhang T."/>
            <person name="Gao T."/>
            <person name="Zhang H."/>
        </authorList>
    </citation>
    <scope>NUCLEOTIDE SEQUENCE</scope>
    <source>
        <strain evidence="1">3651</strain>
    </source>
</reference>
<reference evidence="1" key="1">
    <citation type="submission" date="2020-06" db="EMBL/GenBank/DDBJ databases">
        <authorList>
            <person name="Li T."/>
            <person name="Hu X."/>
            <person name="Zhang T."/>
            <person name="Song X."/>
            <person name="Zhang H."/>
            <person name="Dai N."/>
            <person name="Sheng W."/>
            <person name="Hou X."/>
            <person name="Wei L."/>
        </authorList>
    </citation>
    <scope>NUCLEOTIDE SEQUENCE</scope>
    <source>
        <strain evidence="1">3651</strain>
        <tissue evidence="1">Leaf</tissue>
    </source>
</reference>
<dbReference type="AlphaFoldDB" id="A0AAE1YRQ6"/>
<dbReference type="EMBL" id="JACGWO010000002">
    <property type="protein sequence ID" value="KAK4435555.1"/>
    <property type="molecule type" value="Genomic_DNA"/>
</dbReference>
<organism evidence="1 2">
    <name type="scientific">Sesamum alatum</name>
    <dbReference type="NCBI Taxonomy" id="300844"/>
    <lineage>
        <taxon>Eukaryota</taxon>
        <taxon>Viridiplantae</taxon>
        <taxon>Streptophyta</taxon>
        <taxon>Embryophyta</taxon>
        <taxon>Tracheophyta</taxon>
        <taxon>Spermatophyta</taxon>
        <taxon>Magnoliopsida</taxon>
        <taxon>eudicotyledons</taxon>
        <taxon>Gunneridae</taxon>
        <taxon>Pentapetalae</taxon>
        <taxon>asterids</taxon>
        <taxon>lamiids</taxon>
        <taxon>Lamiales</taxon>
        <taxon>Pedaliaceae</taxon>
        <taxon>Sesamum</taxon>
    </lineage>
</organism>
<evidence type="ECO:0000313" key="2">
    <source>
        <dbReference type="Proteomes" id="UP001293254"/>
    </source>
</evidence>
<name>A0AAE1YRQ6_9LAMI</name>
<evidence type="ECO:0000313" key="1">
    <source>
        <dbReference type="EMBL" id="KAK4435555.1"/>
    </source>
</evidence>
<sequence length="128" mass="14409">MKVTGATQSNSLNLVVQCTIANAESSRNSRRKGSLLPVQKQQKLTYLRPNGKWPEVGGTTLKLEVLWLKKQPENVGNTAYLVSTKKFGRQQQVEHRPVVETCSSSRLLGENRAWQHSLTPVRRKEPPC</sequence>
<accession>A0AAE1YRQ6</accession>
<keyword evidence="2" id="KW-1185">Reference proteome</keyword>